<dbReference type="AlphaFoldDB" id="A0A1M6HIG8"/>
<keyword evidence="1" id="KW-0812">Transmembrane</keyword>
<dbReference type="Gene3D" id="1.20.1640.10">
    <property type="entry name" value="Multidrug efflux transporter AcrB transmembrane domain"/>
    <property type="match status" value="2"/>
</dbReference>
<name>A0A1M6HIG8_9RHOB</name>
<feature type="transmembrane region" description="Helical" evidence="1">
    <location>
        <begin position="857"/>
        <end position="876"/>
    </location>
</feature>
<dbReference type="GO" id="GO:0005886">
    <property type="term" value="C:plasma membrane"/>
    <property type="evidence" value="ECO:0007669"/>
    <property type="project" value="TreeGrafter"/>
</dbReference>
<evidence type="ECO:0000256" key="1">
    <source>
        <dbReference type="SAM" id="Phobius"/>
    </source>
</evidence>
<feature type="transmembrane region" description="Helical" evidence="1">
    <location>
        <begin position="12"/>
        <end position="29"/>
    </location>
</feature>
<dbReference type="RefSeq" id="WP_073251028.1">
    <property type="nucleotide sequence ID" value="NZ_FQZQ01000006.1"/>
</dbReference>
<dbReference type="Gene3D" id="3.30.70.1430">
    <property type="entry name" value="Multidrug efflux transporter AcrB pore domain"/>
    <property type="match status" value="2"/>
</dbReference>
<dbReference type="PRINTS" id="PR00702">
    <property type="entry name" value="ACRIFLAVINRP"/>
</dbReference>
<sequence length="1018" mass="110755">MSIAEFSIKNRLIAGVVIVLSLIGGWQAYKNMPRFEDPEFVIRTAQVITSYPGATPLEVANEVTETLESAFQEMIEVEEIRSKSEAGRSTISVDILYEFSPSKEDLSLIYTKLRNKAKDAARGLPPGASDPYVNDDYANVYGLYYVLTSDGFSPREMQDYAKAVRTELLAVDGVAKVAIDGVQDEAIYLEFNQTQMSVTGVSLDQVFSQIQQHTSVVSAGDVVIGQQRVQFQLPEIGDSVTALMNTVVTTDDTDRIVRLRDIADVVRSYQDPPSKIMRYNGRPAVIVGISALPGENIVKVGEAISKVIEDTEVNRPLGIEIETFYHQGEIVDISVKDFAKNVGAALLIVLITLGVFMGMRSAVVIGGVLLLTIAATLAVMNLAGIPMHRISLGALIIALGMLVDNAIVVTEGILVGVKEGKRKLEMSIDVVARTKWPLLGGTLVGIIAFAPIGFAPGSTAEYTGDLFWVVMISLGFSWLFALTAVPLFADILFKEEDSVTGPKPDGAMMRNYKKFMHVLLKLRWGVIGVSFGALALAIAGMAYIKPGFFPSSTTPQVVVDVFFPEGTDIYLTDQRMADLEQEVSALDGVSDVHTLIGGGTLRYMLVYSPEDPTAAYGQLLVKVDDYKRIDTLIPELQAHVDENYPNAQSKVWRFQLGPGGGSKIEALFTGRDPVVLRQLADQAQAIMAAHPGTISIKDDWRQQVPTIEPLVNETRARRLGVTREDIANAMNINFSGSQVALYREADYLIPIIQRTPRNERVGLSAIETVQVSSPVTGGTIPLLQLVDGFDTVWRDSLFRRVDRVWAIQAQCDPAEGILAGILLNELRPQIEAIELPPGYKLKWEGEYGDSTEANEDLASTLPVGLGAMVLTVIFLFNALRQPLVIFLTVPLAMIGVTVGLVSTGTPMEFMAILGVLSLSGLLIKNAIVLVDQMDLEIGEGKPRFDAVVDSAASRVRPVMMGSLTTVLGVVPLFLDAFFKSMAVVLVFGLTFATVLTLLVVPALYMVIFRIRMSETASG</sequence>
<dbReference type="Proteomes" id="UP000183982">
    <property type="component" value="Unassembled WGS sequence"/>
</dbReference>
<feature type="transmembrane region" description="Helical" evidence="1">
    <location>
        <begin position="466"/>
        <end position="493"/>
    </location>
</feature>
<dbReference type="Pfam" id="PF00873">
    <property type="entry name" value="ACR_tran"/>
    <property type="match status" value="1"/>
</dbReference>
<feature type="transmembrane region" description="Helical" evidence="1">
    <location>
        <begin position="363"/>
        <end position="384"/>
    </location>
</feature>
<dbReference type="InterPro" id="IPR001036">
    <property type="entry name" value="Acrflvin-R"/>
</dbReference>
<evidence type="ECO:0000313" key="3">
    <source>
        <dbReference type="Proteomes" id="UP000183982"/>
    </source>
</evidence>
<gene>
    <name evidence="2" type="ORF">SAMN05444000_10659</name>
</gene>
<feature type="transmembrane region" description="Helical" evidence="1">
    <location>
        <begin position="984"/>
        <end position="1007"/>
    </location>
</feature>
<dbReference type="OrthoDB" id="9798415at2"/>
<dbReference type="STRING" id="1470563.SAMN05444000_10659"/>
<accession>A0A1M6HIG8</accession>
<feature type="transmembrane region" description="Helical" evidence="1">
    <location>
        <begin position="338"/>
        <end position="356"/>
    </location>
</feature>
<dbReference type="SUPFAM" id="SSF82714">
    <property type="entry name" value="Multidrug efflux transporter AcrB TolC docking domain, DN and DC subdomains"/>
    <property type="match status" value="2"/>
</dbReference>
<dbReference type="PANTHER" id="PTHR32063:SF18">
    <property type="entry name" value="CATION EFFLUX SYSTEM PROTEIN"/>
    <property type="match status" value="1"/>
</dbReference>
<protein>
    <submittedName>
        <fullName evidence="2">Multidrug efflux pump subunit AcrB</fullName>
    </submittedName>
</protein>
<dbReference type="GO" id="GO:0042910">
    <property type="term" value="F:xenobiotic transmembrane transporter activity"/>
    <property type="evidence" value="ECO:0007669"/>
    <property type="project" value="TreeGrafter"/>
</dbReference>
<feature type="transmembrane region" description="Helical" evidence="1">
    <location>
        <begin position="909"/>
        <end position="930"/>
    </location>
</feature>
<feature type="transmembrane region" description="Helical" evidence="1">
    <location>
        <begin position="436"/>
        <end position="454"/>
    </location>
</feature>
<organism evidence="2 3">
    <name type="scientific">Shimia gijangensis</name>
    <dbReference type="NCBI Taxonomy" id="1470563"/>
    <lineage>
        <taxon>Bacteria</taxon>
        <taxon>Pseudomonadati</taxon>
        <taxon>Pseudomonadota</taxon>
        <taxon>Alphaproteobacteria</taxon>
        <taxon>Rhodobacterales</taxon>
        <taxon>Roseobacteraceae</taxon>
    </lineage>
</organism>
<feature type="transmembrane region" description="Helical" evidence="1">
    <location>
        <begin position="958"/>
        <end position="978"/>
    </location>
</feature>
<evidence type="ECO:0000313" key="2">
    <source>
        <dbReference type="EMBL" id="SHJ21932.1"/>
    </source>
</evidence>
<dbReference type="Gene3D" id="3.30.70.1440">
    <property type="entry name" value="Multidrug efflux transporter AcrB pore domain"/>
    <property type="match status" value="1"/>
</dbReference>
<keyword evidence="1" id="KW-1133">Transmembrane helix</keyword>
<proteinExistence type="predicted"/>
<dbReference type="EMBL" id="FQZQ01000006">
    <property type="protein sequence ID" value="SHJ21932.1"/>
    <property type="molecule type" value="Genomic_DNA"/>
</dbReference>
<dbReference type="Gene3D" id="3.30.70.1320">
    <property type="entry name" value="Multidrug efflux transporter AcrB pore domain like"/>
    <property type="match status" value="1"/>
</dbReference>
<dbReference type="InterPro" id="IPR027463">
    <property type="entry name" value="AcrB_DN_DC_subdom"/>
</dbReference>
<feature type="transmembrane region" description="Helical" evidence="1">
    <location>
        <begin position="522"/>
        <end position="544"/>
    </location>
</feature>
<dbReference type="SUPFAM" id="SSF82693">
    <property type="entry name" value="Multidrug efflux transporter AcrB pore domain, PN1, PN2, PC1 and PC2 subdomains"/>
    <property type="match status" value="2"/>
</dbReference>
<reference evidence="3" key="1">
    <citation type="submission" date="2016-11" db="EMBL/GenBank/DDBJ databases">
        <authorList>
            <person name="Varghese N."/>
            <person name="Submissions S."/>
        </authorList>
    </citation>
    <scope>NUCLEOTIDE SEQUENCE [LARGE SCALE GENOMIC DNA]</scope>
    <source>
        <strain evidence="3">DSM 100564</strain>
    </source>
</reference>
<feature type="transmembrane region" description="Helical" evidence="1">
    <location>
        <begin position="883"/>
        <end position="903"/>
    </location>
</feature>
<dbReference type="PANTHER" id="PTHR32063">
    <property type="match status" value="1"/>
</dbReference>
<dbReference type="SUPFAM" id="SSF82866">
    <property type="entry name" value="Multidrug efflux transporter AcrB transmembrane domain"/>
    <property type="match status" value="2"/>
</dbReference>
<keyword evidence="1" id="KW-0472">Membrane</keyword>
<dbReference type="Gene3D" id="3.30.2090.10">
    <property type="entry name" value="Multidrug efflux transporter AcrB TolC docking domain, DN and DC subdomains"/>
    <property type="match status" value="2"/>
</dbReference>
<keyword evidence="3" id="KW-1185">Reference proteome</keyword>
<feature type="transmembrane region" description="Helical" evidence="1">
    <location>
        <begin position="390"/>
        <end position="415"/>
    </location>
</feature>